<feature type="non-terminal residue" evidence="1">
    <location>
        <position position="126"/>
    </location>
</feature>
<dbReference type="AlphaFoldDB" id="A0A1A8R1D0"/>
<organism evidence="1">
    <name type="scientific">Nothobranchius rachovii</name>
    <name type="common">bluefin notho</name>
    <dbReference type="NCBI Taxonomy" id="451742"/>
    <lineage>
        <taxon>Eukaryota</taxon>
        <taxon>Metazoa</taxon>
        <taxon>Chordata</taxon>
        <taxon>Craniata</taxon>
        <taxon>Vertebrata</taxon>
        <taxon>Euteleostomi</taxon>
        <taxon>Actinopterygii</taxon>
        <taxon>Neopterygii</taxon>
        <taxon>Teleostei</taxon>
        <taxon>Neoteleostei</taxon>
        <taxon>Acanthomorphata</taxon>
        <taxon>Ovalentaria</taxon>
        <taxon>Atherinomorphae</taxon>
        <taxon>Cyprinodontiformes</taxon>
        <taxon>Nothobranchiidae</taxon>
        <taxon>Nothobranchius</taxon>
    </lineage>
</organism>
<feature type="non-terminal residue" evidence="1">
    <location>
        <position position="1"/>
    </location>
</feature>
<sequence>NMLDSSTGGLGFPTPGVDYFLRKPRSFKMCSKILHIFCWSKVESVISWAISIRARGLKILKGWFSSGDYCGTNGEEFFINWRTLWATLSIFITRMQQQSIFIQRLFQTCCNRLLQETLPAYSHQHI</sequence>
<evidence type="ECO:0000313" key="1">
    <source>
        <dbReference type="EMBL" id="SBR99258.1"/>
    </source>
</evidence>
<reference evidence="1" key="1">
    <citation type="submission" date="2016-05" db="EMBL/GenBank/DDBJ databases">
        <authorList>
            <person name="Lavstsen T."/>
            <person name="Jespersen J.S."/>
        </authorList>
    </citation>
    <scope>NUCLEOTIDE SEQUENCE</scope>
    <source>
        <tissue evidence="1">Brain</tissue>
    </source>
</reference>
<reference evidence="1" key="2">
    <citation type="submission" date="2016-06" db="EMBL/GenBank/DDBJ databases">
        <title>The genome of a short-lived fish provides insights into sex chromosome evolution and the genetic control of aging.</title>
        <authorList>
            <person name="Reichwald K."/>
            <person name="Felder M."/>
            <person name="Petzold A."/>
            <person name="Koch P."/>
            <person name="Groth M."/>
            <person name="Platzer M."/>
        </authorList>
    </citation>
    <scope>NUCLEOTIDE SEQUENCE</scope>
    <source>
        <tissue evidence="1">Brain</tissue>
    </source>
</reference>
<gene>
    <name evidence="1" type="primary">Nfu_g_1_013096</name>
</gene>
<dbReference type="EMBL" id="HAEI01014707">
    <property type="protein sequence ID" value="SBS17176.1"/>
    <property type="molecule type" value="Transcribed_RNA"/>
</dbReference>
<name>A0A1A8R1D0_9TELE</name>
<accession>A0A1A8R1D0</accession>
<proteinExistence type="predicted"/>
<protein>
    <submittedName>
        <fullName evidence="1">Uncharacterized protein</fullName>
    </submittedName>
</protein>
<dbReference type="EMBL" id="HAEH01014152">
    <property type="protein sequence ID" value="SBR99258.1"/>
    <property type="molecule type" value="Transcribed_RNA"/>
</dbReference>